<feature type="transmembrane region" description="Helical" evidence="3">
    <location>
        <begin position="46"/>
        <end position="71"/>
    </location>
</feature>
<keyword evidence="3" id="KW-1133">Transmembrane helix</keyword>
<keyword evidence="3" id="KW-0812">Transmembrane</keyword>
<evidence type="ECO:0000259" key="4">
    <source>
        <dbReference type="Pfam" id="PF01757"/>
    </source>
</evidence>
<name>A0A1I2W125_9BACL</name>
<feature type="domain" description="Acyltransferase 3" evidence="4">
    <location>
        <begin position="15"/>
        <end position="73"/>
    </location>
</feature>
<feature type="transmembrane region" description="Helical" evidence="3">
    <location>
        <begin position="21"/>
        <end position="40"/>
    </location>
</feature>
<evidence type="ECO:0000313" key="6">
    <source>
        <dbReference type="Proteomes" id="UP000198752"/>
    </source>
</evidence>
<comment type="subcellular location">
    <subcellularLocation>
        <location evidence="1">Membrane</location>
    </subcellularLocation>
</comment>
<sequence length="103" mass="11602">MENKAYNNVQNRESSFELLRILCIFGIITMHIVSIIYSSVTGVNLIYGVFVNSLFNTCVSIFVLISGYFGVKLNIKKLIFLDIIVCARHGRQLGGESPLQAWQ</sequence>
<gene>
    <name evidence="5" type="ORF">SAMN02982927_03318</name>
</gene>
<dbReference type="Proteomes" id="UP000198752">
    <property type="component" value="Unassembled WGS sequence"/>
</dbReference>
<evidence type="ECO:0000313" key="5">
    <source>
        <dbReference type="EMBL" id="SFG94379.1"/>
    </source>
</evidence>
<dbReference type="EMBL" id="FOOY01000033">
    <property type="protein sequence ID" value="SFG94379.1"/>
    <property type="molecule type" value="Genomic_DNA"/>
</dbReference>
<organism evidence="5 6">
    <name type="scientific">Sporolactobacillus nakayamae</name>
    <dbReference type="NCBI Taxonomy" id="269670"/>
    <lineage>
        <taxon>Bacteria</taxon>
        <taxon>Bacillati</taxon>
        <taxon>Bacillota</taxon>
        <taxon>Bacilli</taxon>
        <taxon>Bacillales</taxon>
        <taxon>Sporolactobacillaceae</taxon>
        <taxon>Sporolactobacillus</taxon>
    </lineage>
</organism>
<keyword evidence="6" id="KW-1185">Reference proteome</keyword>
<dbReference type="Pfam" id="PF01757">
    <property type="entry name" value="Acyl_transf_3"/>
    <property type="match status" value="1"/>
</dbReference>
<protein>
    <recommendedName>
        <fullName evidence="4">Acyltransferase 3 domain-containing protein</fullName>
    </recommendedName>
</protein>
<reference evidence="6" key="1">
    <citation type="submission" date="2016-10" db="EMBL/GenBank/DDBJ databases">
        <authorList>
            <person name="Varghese N."/>
            <person name="Submissions S."/>
        </authorList>
    </citation>
    <scope>NUCLEOTIDE SEQUENCE [LARGE SCALE GENOMIC DNA]</scope>
    <source>
        <strain evidence="6">ATCC 700379</strain>
    </source>
</reference>
<keyword evidence="3" id="KW-0472">Membrane</keyword>
<dbReference type="GO" id="GO:0016747">
    <property type="term" value="F:acyltransferase activity, transferring groups other than amino-acyl groups"/>
    <property type="evidence" value="ECO:0007669"/>
    <property type="project" value="InterPro"/>
</dbReference>
<evidence type="ECO:0000256" key="3">
    <source>
        <dbReference type="SAM" id="Phobius"/>
    </source>
</evidence>
<comment type="similarity">
    <text evidence="2">Belongs to the acyltransferase 3 family.</text>
</comment>
<evidence type="ECO:0000256" key="1">
    <source>
        <dbReference type="ARBA" id="ARBA00004370"/>
    </source>
</evidence>
<evidence type="ECO:0000256" key="2">
    <source>
        <dbReference type="ARBA" id="ARBA00007400"/>
    </source>
</evidence>
<proteinExistence type="inferred from homology"/>
<dbReference type="InterPro" id="IPR002656">
    <property type="entry name" value="Acyl_transf_3_dom"/>
</dbReference>
<accession>A0A1I2W125</accession>
<dbReference type="AlphaFoldDB" id="A0A1I2W125"/>